<dbReference type="AlphaFoldDB" id="A0AAD6IVE2"/>
<evidence type="ECO:0000256" key="3">
    <source>
        <dbReference type="RuleBase" id="RU000363"/>
    </source>
</evidence>
<name>A0AAD6IVE2_DREDA</name>
<evidence type="ECO:0000256" key="2">
    <source>
        <dbReference type="ARBA" id="ARBA00023002"/>
    </source>
</evidence>
<proteinExistence type="inferred from homology"/>
<dbReference type="CDD" id="cd05339">
    <property type="entry name" value="17beta-HSDXI-like_SDR_c"/>
    <property type="match status" value="1"/>
</dbReference>
<keyword evidence="4" id="KW-0812">Transmembrane</keyword>
<keyword evidence="4" id="KW-1133">Transmembrane helix</keyword>
<dbReference type="GO" id="GO:0016616">
    <property type="term" value="F:oxidoreductase activity, acting on the CH-OH group of donors, NAD or NADP as acceptor"/>
    <property type="evidence" value="ECO:0007669"/>
    <property type="project" value="TreeGrafter"/>
</dbReference>
<dbReference type="PANTHER" id="PTHR24322">
    <property type="entry name" value="PKSB"/>
    <property type="match status" value="1"/>
</dbReference>
<feature type="transmembrane region" description="Helical" evidence="4">
    <location>
        <begin position="61"/>
        <end position="78"/>
    </location>
</feature>
<evidence type="ECO:0000256" key="4">
    <source>
        <dbReference type="SAM" id="Phobius"/>
    </source>
</evidence>
<dbReference type="EMBL" id="JAQGDS010000011">
    <property type="protein sequence ID" value="KAJ6257112.1"/>
    <property type="molecule type" value="Genomic_DNA"/>
</dbReference>
<comment type="caution">
    <text evidence="5">The sequence shown here is derived from an EMBL/GenBank/DDBJ whole genome shotgun (WGS) entry which is preliminary data.</text>
</comment>
<organism evidence="5 6">
    <name type="scientific">Drechslerella dactyloides</name>
    <name type="common">Nematode-trapping fungus</name>
    <name type="synonym">Arthrobotrys dactyloides</name>
    <dbReference type="NCBI Taxonomy" id="74499"/>
    <lineage>
        <taxon>Eukaryota</taxon>
        <taxon>Fungi</taxon>
        <taxon>Dikarya</taxon>
        <taxon>Ascomycota</taxon>
        <taxon>Pezizomycotina</taxon>
        <taxon>Orbiliomycetes</taxon>
        <taxon>Orbiliales</taxon>
        <taxon>Orbiliaceae</taxon>
        <taxon>Drechslerella</taxon>
    </lineage>
</organism>
<accession>A0AAD6IVE2</accession>
<protein>
    <submittedName>
        <fullName evidence="5">Uncharacterized protein</fullName>
    </submittedName>
</protein>
<dbReference type="Pfam" id="PF00106">
    <property type="entry name" value="adh_short"/>
    <property type="match status" value="1"/>
</dbReference>
<dbReference type="PRINTS" id="PR00080">
    <property type="entry name" value="SDRFAMILY"/>
</dbReference>
<sequence>MSIAMEAPPTPSDFTTDKPILSLINIDLLVQVTHTTLLHPLGAWMLPLSLRALTFQYHHPPLWGSILYAVLVTLYWLLQQLNRRLAYGLNREFDRTEEVLVITGGASGLGLLIAQIYGMRGLSVAVLDVNKPEFDVQNVEFYKCDVGNYEEVKAVSKKVIEDINPQLGHPTVLINNAAVAYGKTILDLEVSEIQSTFNSNVLSNFWTIKEFLPGMIEAKRGTIVTISSVLAQIGPKQCADYAASKAAVRLLHESLTAEVAQYPDIKTLLVCPGQISTPLFDGLETPSTFFAPVLEPVDVAKEIMNAIDSGSAGTLELPLYARWIAVMHVLPVSIQRLLRWWSGCDRAMKTFRGRRPTDSMNGKH</sequence>
<reference evidence="5" key="1">
    <citation type="submission" date="2023-01" db="EMBL/GenBank/DDBJ databases">
        <title>The chitinases involved in constricting ring structure development in the nematode-trapping fungus Drechslerella dactyloides.</title>
        <authorList>
            <person name="Wang R."/>
            <person name="Zhang L."/>
            <person name="Tang P."/>
            <person name="Li S."/>
            <person name="Liang L."/>
        </authorList>
    </citation>
    <scope>NUCLEOTIDE SEQUENCE</scope>
    <source>
        <strain evidence="5">YMF1.00031</strain>
    </source>
</reference>
<evidence type="ECO:0000313" key="5">
    <source>
        <dbReference type="EMBL" id="KAJ6257112.1"/>
    </source>
</evidence>
<comment type="similarity">
    <text evidence="1 3">Belongs to the short-chain dehydrogenases/reductases (SDR) family.</text>
</comment>
<keyword evidence="2" id="KW-0560">Oxidoreductase</keyword>
<keyword evidence="6" id="KW-1185">Reference proteome</keyword>
<evidence type="ECO:0000313" key="6">
    <source>
        <dbReference type="Proteomes" id="UP001221413"/>
    </source>
</evidence>
<evidence type="ECO:0000256" key="1">
    <source>
        <dbReference type="ARBA" id="ARBA00006484"/>
    </source>
</evidence>
<dbReference type="Proteomes" id="UP001221413">
    <property type="component" value="Unassembled WGS sequence"/>
</dbReference>
<feature type="transmembrane region" description="Helical" evidence="4">
    <location>
        <begin position="99"/>
        <end position="118"/>
    </location>
</feature>
<dbReference type="PRINTS" id="PR00081">
    <property type="entry name" value="GDHRDH"/>
</dbReference>
<keyword evidence="4" id="KW-0472">Membrane</keyword>
<dbReference type="InterPro" id="IPR002347">
    <property type="entry name" value="SDR_fam"/>
</dbReference>
<gene>
    <name evidence="5" type="ORF">Dda_7997</name>
</gene>
<dbReference type="SUPFAM" id="SSF51735">
    <property type="entry name" value="NAD(P)-binding Rossmann-fold domains"/>
    <property type="match status" value="1"/>
</dbReference>
<dbReference type="Gene3D" id="3.40.50.720">
    <property type="entry name" value="NAD(P)-binding Rossmann-like Domain"/>
    <property type="match status" value="1"/>
</dbReference>
<dbReference type="PANTHER" id="PTHR24322:SF736">
    <property type="entry name" value="RETINOL DEHYDROGENASE 10"/>
    <property type="match status" value="1"/>
</dbReference>
<dbReference type="InterPro" id="IPR036291">
    <property type="entry name" value="NAD(P)-bd_dom_sf"/>
</dbReference>